<dbReference type="GO" id="GO:0004096">
    <property type="term" value="F:catalase activity"/>
    <property type="evidence" value="ECO:0007669"/>
    <property type="project" value="UniProtKB-UniRule"/>
</dbReference>
<evidence type="ECO:0000256" key="1">
    <source>
        <dbReference type="ARBA" id="ARBA00022559"/>
    </source>
</evidence>
<keyword evidence="5 10" id="KW-0408">Iron</keyword>
<evidence type="ECO:0000256" key="8">
    <source>
        <dbReference type="ARBA" id="ARBA00051651"/>
    </source>
</evidence>
<dbReference type="PROSITE" id="PS00436">
    <property type="entry name" value="PEROXIDASE_2"/>
    <property type="match status" value="1"/>
</dbReference>
<dbReference type="Gene3D" id="1.10.520.10">
    <property type="match status" value="2"/>
</dbReference>
<dbReference type="InterPro" id="IPR019794">
    <property type="entry name" value="Peroxidases_AS"/>
</dbReference>
<dbReference type="RefSeq" id="WP_168818321.1">
    <property type="nucleotide sequence ID" value="NZ_CP051217.1"/>
</dbReference>
<dbReference type="Proteomes" id="UP000501600">
    <property type="component" value="Chromosome"/>
</dbReference>
<dbReference type="NCBIfam" id="TIGR00198">
    <property type="entry name" value="cat_per_HPI"/>
    <property type="match status" value="1"/>
</dbReference>
<comment type="PTM">
    <text evidence="10">Formation of the three residue Trp-Tyr-Met cross-link is important for the catalase, but not the peroxidase activity of the enzyme.</text>
</comment>
<name>A0A6H2DJV5_9SPHN</name>
<feature type="domain" description="Plant heme peroxidase family profile" evidence="12">
    <location>
        <begin position="135"/>
        <end position="416"/>
    </location>
</feature>
<evidence type="ECO:0000256" key="4">
    <source>
        <dbReference type="ARBA" id="ARBA00023002"/>
    </source>
</evidence>
<dbReference type="EMBL" id="CP051217">
    <property type="protein sequence ID" value="QJB68478.1"/>
    <property type="molecule type" value="Genomic_DNA"/>
</dbReference>
<feature type="binding site" description="axial binding residue" evidence="10">
    <location>
        <position position="270"/>
    </location>
    <ligand>
        <name>heme b</name>
        <dbReference type="ChEBI" id="CHEBI:60344"/>
    </ligand>
    <ligandPart>
        <name>Fe</name>
        <dbReference type="ChEBI" id="CHEBI:18248"/>
    </ligandPart>
</feature>
<keyword evidence="4 10" id="KW-0560">Oxidoreductase</keyword>
<evidence type="ECO:0000256" key="3">
    <source>
        <dbReference type="ARBA" id="ARBA00022723"/>
    </source>
</evidence>
<dbReference type="FunFam" id="1.10.420.10:FF:000004">
    <property type="entry name" value="Catalase-peroxidase"/>
    <property type="match status" value="1"/>
</dbReference>
<gene>
    <name evidence="10 13" type="primary">katG</name>
    <name evidence="13" type="ORF">HF685_03485</name>
</gene>
<dbReference type="Pfam" id="PF00141">
    <property type="entry name" value="peroxidase"/>
    <property type="match status" value="2"/>
</dbReference>
<accession>A0A6H2DJV5</accession>
<dbReference type="InterPro" id="IPR002016">
    <property type="entry name" value="Haem_peroxidase"/>
</dbReference>
<dbReference type="GO" id="GO:0046872">
    <property type="term" value="F:metal ion binding"/>
    <property type="evidence" value="ECO:0007669"/>
    <property type="project" value="UniProtKB-KW"/>
</dbReference>
<dbReference type="PRINTS" id="PR00458">
    <property type="entry name" value="PEROXIDASE"/>
</dbReference>
<protein>
    <recommendedName>
        <fullName evidence="10 11">Catalase-peroxidase</fullName>
        <shortName evidence="10">CP</shortName>
        <ecNumber evidence="10 11">1.11.1.21</ecNumber>
    </recommendedName>
    <alternativeName>
        <fullName evidence="10">Peroxidase/catalase</fullName>
    </alternativeName>
</protein>
<dbReference type="EC" id="1.11.1.21" evidence="10 11"/>
<keyword evidence="3 10" id="KW-0479">Metal-binding</keyword>
<comment type="catalytic activity">
    <reaction evidence="8 10 11">
        <text>H2O2 + AH2 = A + 2 H2O</text>
        <dbReference type="Rhea" id="RHEA:30275"/>
        <dbReference type="ChEBI" id="CHEBI:13193"/>
        <dbReference type="ChEBI" id="CHEBI:15377"/>
        <dbReference type="ChEBI" id="CHEBI:16240"/>
        <dbReference type="ChEBI" id="CHEBI:17499"/>
        <dbReference type="EC" id="1.11.1.21"/>
    </reaction>
</comment>
<comment type="function">
    <text evidence="10">Bifunctional enzyme with both catalase and broad-spectrum peroxidase activity.</text>
</comment>
<feature type="active site" description="Proton acceptor" evidence="10">
    <location>
        <position position="102"/>
    </location>
</feature>
<dbReference type="InterPro" id="IPR010255">
    <property type="entry name" value="Haem_peroxidase_sf"/>
</dbReference>
<dbReference type="PROSITE" id="PS50873">
    <property type="entry name" value="PEROXIDASE_4"/>
    <property type="match status" value="1"/>
</dbReference>
<comment type="caution">
    <text evidence="10">Lacks conserved residue(s) required for the propagation of feature annotation.</text>
</comment>
<dbReference type="KEGG" id="phao:HF685_03485"/>
<dbReference type="GO" id="GO:0020037">
    <property type="term" value="F:heme binding"/>
    <property type="evidence" value="ECO:0007669"/>
    <property type="project" value="InterPro"/>
</dbReference>
<dbReference type="GO" id="GO:0070301">
    <property type="term" value="P:cellular response to hydrogen peroxide"/>
    <property type="evidence" value="ECO:0007669"/>
    <property type="project" value="TreeGrafter"/>
</dbReference>
<comment type="similarity">
    <text evidence="9 10 11">Belongs to the peroxidase family. Peroxidase/catalase subfamily.</text>
</comment>
<comment type="subunit">
    <text evidence="10">Homodimer or homotetramer.</text>
</comment>
<evidence type="ECO:0000313" key="13">
    <source>
        <dbReference type="EMBL" id="QJB68478.1"/>
    </source>
</evidence>
<dbReference type="GO" id="GO:0005829">
    <property type="term" value="C:cytosol"/>
    <property type="evidence" value="ECO:0007669"/>
    <property type="project" value="TreeGrafter"/>
</dbReference>
<reference evidence="13 14" key="1">
    <citation type="submission" date="2020-04" db="EMBL/GenBank/DDBJ databases">
        <title>Genome sequence for Sphingorhabdus sp. strain M1.</title>
        <authorList>
            <person name="Park S.-J."/>
        </authorList>
    </citation>
    <scope>NUCLEOTIDE SEQUENCE [LARGE SCALE GENOMIC DNA]</scope>
    <source>
        <strain evidence="13 14">JK6</strain>
    </source>
</reference>
<keyword evidence="2 10" id="KW-0349">Heme</keyword>
<evidence type="ECO:0000256" key="9">
    <source>
        <dbReference type="ARBA" id="ARBA00060838"/>
    </source>
</evidence>
<evidence type="ECO:0000256" key="6">
    <source>
        <dbReference type="ARBA" id="ARBA00023324"/>
    </source>
</evidence>
<comment type="cofactor">
    <cofactor evidence="10">
        <name>heme b</name>
        <dbReference type="ChEBI" id="CHEBI:60344"/>
    </cofactor>
    <text evidence="10">Binds 1 heme b (iron(II)-protoporphyrin IX) group per dimer.</text>
</comment>
<dbReference type="CDD" id="cd08200">
    <property type="entry name" value="catalase_peroxidase_2"/>
    <property type="match status" value="1"/>
</dbReference>
<dbReference type="PANTHER" id="PTHR30555">
    <property type="entry name" value="HYDROPEROXIDASE I, BIFUNCTIONAL CATALASE-PEROXIDASE"/>
    <property type="match status" value="1"/>
</dbReference>
<feature type="cross-link" description="Tryptophyl-tyrosyl-methioninium (Tyr-Met) (with Trp-101)" evidence="10">
    <location>
        <begin position="229"/>
        <end position="255"/>
    </location>
</feature>
<evidence type="ECO:0000313" key="14">
    <source>
        <dbReference type="Proteomes" id="UP000501600"/>
    </source>
</evidence>
<comment type="catalytic activity">
    <reaction evidence="7 10 11">
        <text>2 H2O2 = O2 + 2 H2O</text>
        <dbReference type="Rhea" id="RHEA:20309"/>
        <dbReference type="ChEBI" id="CHEBI:15377"/>
        <dbReference type="ChEBI" id="CHEBI:15379"/>
        <dbReference type="ChEBI" id="CHEBI:16240"/>
        <dbReference type="EC" id="1.11.1.21"/>
    </reaction>
</comment>
<keyword evidence="1 10" id="KW-0575">Peroxidase</keyword>
<dbReference type="PRINTS" id="PR00460">
    <property type="entry name" value="BPEROXIDASE"/>
</dbReference>
<dbReference type="PANTHER" id="PTHR30555:SF6">
    <property type="entry name" value="CATALASE-PEROXIDASE"/>
    <property type="match status" value="1"/>
</dbReference>
<dbReference type="HAMAP" id="MF_01961">
    <property type="entry name" value="Catal_peroxid"/>
    <property type="match status" value="1"/>
</dbReference>
<evidence type="ECO:0000256" key="11">
    <source>
        <dbReference type="RuleBase" id="RU003451"/>
    </source>
</evidence>
<evidence type="ECO:0000256" key="10">
    <source>
        <dbReference type="HAMAP-Rule" id="MF_01961"/>
    </source>
</evidence>
<dbReference type="GO" id="GO:0042744">
    <property type="term" value="P:hydrogen peroxide catabolic process"/>
    <property type="evidence" value="ECO:0007669"/>
    <property type="project" value="UniProtKB-KW"/>
</dbReference>
<evidence type="ECO:0000259" key="12">
    <source>
        <dbReference type="PROSITE" id="PS50873"/>
    </source>
</evidence>
<keyword evidence="14" id="KW-1185">Reference proteome</keyword>
<sequence>MDMKTGEMSGKCPFTGSDGGVRGLLGRTNKDWWPDQLQLNILTQNGTSPDPMGEDFNYAEAFKSIDYAALKADLTALMTDSQSWWPADYGHYGPFFIRMAWHAAGTYRTADGRGGASSGQQRFAPLNSWPDNGNLDKARRLLWPIKQKYGNQVSWADLFILTGNVAIESMGGPVFGFGGGRADVFEPENDIYWGTEEVMVDSGAETRIQPDKEWDLENPLAAIQMGLIYVNPEGPGGNPDPLLSARDMRVTFERMAMNDEETVALTAGGHAFGKAHGAVDPETLSGAPESEALELMGFGWMTNPDEIGKGHTTTSGIEGAWTNTPTKWTGDYFRLLMDYDYELVHSPAGAQQWQPINQKEEDMAPDAHDPSKKVPTMMTTADMALKMDPDYRKISEKFRNDQAALDDAFARAWFKLCHRDMGPKVRYIGPEVPAEDLIWQDPIPAGSMPSGSDVSSFKSAILGSGLTISELVKAAWASASTYRKSDHRGGANGARVRLAPQKGWAANDPSELSKVLDKIEELRGNLSLADAIVLAGTAAVEKAATDAGFNISVPFTGGRGDATDEQTDAESFEPLEPKADGFRNYLSTKMSVKTEELLLDRASLLGLSIPEMTVLVGGLRVLGANTGNSKHGVLTDKVGQLTNDFFVNLLDMGTAWKVVDGSGDEEYVGSDRASGGEKWHATRTDLIFGSNSQLRAVSEVYAQSDNGEKFVKDFVAAWTKVMNADRFDLA</sequence>
<dbReference type="AlphaFoldDB" id="A0A6H2DJV5"/>
<feature type="site" description="Transition state stabilizer" evidence="10">
    <location>
        <position position="98"/>
    </location>
</feature>
<dbReference type="NCBIfam" id="NF011635">
    <property type="entry name" value="PRK15061.1"/>
    <property type="match status" value="1"/>
</dbReference>
<evidence type="ECO:0000256" key="5">
    <source>
        <dbReference type="ARBA" id="ARBA00023004"/>
    </source>
</evidence>
<evidence type="ECO:0000256" key="7">
    <source>
        <dbReference type="ARBA" id="ARBA00049145"/>
    </source>
</evidence>
<dbReference type="InterPro" id="IPR000763">
    <property type="entry name" value="Catalase_peroxidase"/>
</dbReference>
<proteinExistence type="inferred from homology"/>
<dbReference type="FunFam" id="1.10.520.10:FF:000002">
    <property type="entry name" value="Catalase-peroxidase"/>
    <property type="match status" value="1"/>
</dbReference>
<dbReference type="SUPFAM" id="SSF48113">
    <property type="entry name" value="Heme-dependent peroxidases"/>
    <property type="match status" value="2"/>
</dbReference>
<organism evidence="13 14">
    <name type="scientific">Parasphingorhabdus halotolerans</name>
    <dbReference type="NCBI Taxonomy" id="2725558"/>
    <lineage>
        <taxon>Bacteria</taxon>
        <taxon>Pseudomonadati</taxon>
        <taxon>Pseudomonadota</taxon>
        <taxon>Alphaproteobacteria</taxon>
        <taxon>Sphingomonadales</taxon>
        <taxon>Sphingomonadaceae</taxon>
        <taxon>Parasphingorhabdus</taxon>
    </lineage>
</organism>
<dbReference type="Gene3D" id="1.10.420.10">
    <property type="entry name" value="Peroxidase, domain 2"/>
    <property type="match status" value="2"/>
</dbReference>
<evidence type="ECO:0000256" key="2">
    <source>
        <dbReference type="ARBA" id="ARBA00022617"/>
    </source>
</evidence>
<keyword evidence="6 10" id="KW-0376">Hydrogen peroxide</keyword>